<proteinExistence type="inferred from homology"/>
<dbReference type="SUPFAM" id="SSF53098">
    <property type="entry name" value="Ribonuclease H-like"/>
    <property type="match status" value="1"/>
</dbReference>
<evidence type="ECO:0000256" key="1">
    <source>
        <dbReference type="ARBA" id="ARBA00000077"/>
    </source>
</evidence>
<keyword evidence="10" id="KW-1185">Reference proteome</keyword>
<dbReference type="EMBL" id="BGPR01151732">
    <property type="protein sequence ID" value="GBL60615.1"/>
    <property type="molecule type" value="Genomic_DNA"/>
</dbReference>
<organism evidence="9 10">
    <name type="scientific">Araneus ventricosus</name>
    <name type="common">Orbweaver spider</name>
    <name type="synonym">Epeira ventricosa</name>
    <dbReference type="NCBI Taxonomy" id="182803"/>
    <lineage>
        <taxon>Eukaryota</taxon>
        <taxon>Metazoa</taxon>
        <taxon>Ecdysozoa</taxon>
        <taxon>Arthropoda</taxon>
        <taxon>Chelicerata</taxon>
        <taxon>Arachnida</taxon>
        <taxon>Araneae</taxon>
        <taxon>Araneomorphae</taxon>
        <taxon>Entelegynae</taxon>
        <taxon>Araneoidea</taxon>
        <taxon>Araneidae</taxon>
        <taxon>Araneus</taxon>
    </lineage>
</organism>
<dbReference type="EC" id="3.1.26.4" evidence="3"/>
<sequence length="419" mass="47910">MQQNLKRIAGGNCGISQIHRWTLYKTVIERMLAHGSAAWCLNPTFKMKRKLSSIQRLFLLHISHHPNGSVTNYTRHTSPTHAITVRSQVYFQVYLRIPLPPFTTDTQPHDLEMKATGWSTHPSEHLKPNQISFEDGEAYIARKDIINIFTDGSKTEHGVGAAFCALTNDIWAYQWSAKFNDNNTVFQAELTALHEAVIYASHLPNHNTSKIHVDNRASIMASSNSKSTNETARKIFKILLSNPRIKVSWVKAHAGNIGNERADQLAKDATQHGQPYSHTKLPKPHIKGLLRKRMLEEWQTSWKNGDTGRKIYNIMSSVSLRPTNWIREDVIFFSQHGPFPAYLKRFHLSDSDYCSCGGIGTALHYATECIYTVSWRMRKPAPNFEQEWLKRVANNLISRQKIRGIIKFISENRDLSRPP</sequence>
<evidence type="ECO:0000256" key="2">
    <source>
        <dbReference type="ARBA" id="ARBA00005300"/>
    </source>
</evidence>
<dbReference type="PANTHER" id="PTHR10642:SF26">
    <property type="entry name" value="RIBONUCLEASE H1"/>
    <property type="match status" value="1"/>
</dbReference>
<keyword evidence="5" id="KW-0479">Metal-binding</keyword>
<dbReference type="InterPro" id="IPR036397">
    <property type="entry name" value="RNaseH_sf"/>
</dbReference>
<dbReference type="Pfam" id="PF00075">
    <property type="entry name" value="RNase_H"/>
    <property type="match status" value="1"/>
</dbReference>
<comment type="caution">
    <text evidence="9">The sequence shown here is derived from an EMBL/GenBank/DDBJ whole genome shotgun (WGS) entry which is preliminary data.</text>
</comment>
<dbReference type="PROSITE" id="PS50879">
    <property type="entry name" value="RNASE_H_1"/>
    <property type="match status" value="1"/>
</dbReference>
<dbReference type="GO" id="GO:0003676">
    <property type="term" value="F:nucleic acid binding"/>
    <property type="evidence" value="ECO:0007669"/>
    <property type="project" value="InterPro"/>
</dbReference>
<keyword evidence="4" id="KW-0540">Nuclease</keyword>
<dbReference type="Proteomes" id="UP000499080">
    <property type="component" value="Unassembled WGS sequence"/>
</dbReference>
<keyword evidence="7" id="KW-0378">Hydrolase</keyword>
<protein>
    <recommendedName>
        <fullName evidence="3">ribonuclease H</fullName>
        <ecNumber evidence="3">3.1.26.4</ecNumber>
    </recommendedName>
</protein>
<evidence type="ECO:0000256" key="7">
    <source>
        <dbReference type="ARBA" id="ARBA00022801"/>
    </source>
</evidence>
<comment type="catalytic activity">
    <reaction evidence="1">
        <text>Endonucleolytic cleavage to 5'-phosphomonoester.</text>
        <dbReference type="EC" id="3.1.26.4"/>
    </reaction>
</comment>
<name>A0A4Y1ZNQ6_ARAVE</name>
<accession>A0A4Y1ZNQ6</accession>
<dbReference type="CDD" id="cd09276">
    <property type="entry name" value="Rnase_HI_RT_non_LTR"/>
    <property type="match status" value="1"/>
</dbReference>
<feature type="domain" description="RNase H type-1" evidence="8">
    <location>
        <begin position="142"/>
        <end position="271"/>
    </location>
</feature>
<dbReference type="OrthoDB" id="407198at2759"/>
<dbReference type="GO" id="GO:0004523">
    <property type="term" value="F:RNA-DNA hybrid ribonuclease activity"/>
    <property type="evidence" value="ECO:0007669"/>
    <property type="project" value="UniProtKB-EC"/>
</dbReference>
<dbReference type="GO" id="GO:0043137">
    <property type="term" value="P:DNA replication, removal of RNA primer"/>
    <property type="evidence" value="ECO:0007669"/>
    <property type="project" value="TreeGrafter"/>
</dbReference>
<reference evidence="9 10" key="1">
    <citation type="journal article" date="2019" name="Sci. Rep.">
        <title>Orb-weaving spider Araneus ventricosus genome elucidates the spidroin gene catalogue.</title>
        <authorList>
            <person name="Kono N."/>
            <person name="Nakamura H."/>
            <person name="Ohtoshi R."/>
            <person name="Moran D.A.P."/>
            <person name="Shinohara A."/>
            <person name="Yoshida Y."/>
            <person name="Fujiwara M."/>
            <person name="Mori M."/>
            <person name="Tomita M."/>
            <person name="Arakawa K."/>
        </authorList>
    </citation>
    <scope>NUCLEOTIDE SEQUENCE [LARGE SCALE GENOMIC DNA]</scope>
</reference>
<evidence type="ECO:0000256" key="5">
    <source>
        <dbReference type="ARBA" id="ARBA00022723"/>
    </source>
</evidence>
<evidence type="ECO:0000256" key="4">
    <source>
        <dbReference type="ARBA" id="ARBA00022722"/>
    </source>
</evidence>
<evidence type="ECO:0000313" key="9">
    <source>
        <dbReference type="EMBL" id="GBL60615.1"/>
    </source>
</evidence>
<dbReference type="InterPro" id="IPR002156">
    <property type="entry name" value="RNaseH_domain"/>
</dbReference>
<dbReference type="PANTHER" id="PTHR10642">
    <property type="entry name" value="RIBONUCLEASE H1"/>
    <property type="match status" value="1"/>
</dbReference>
<gene>
    <name evidence="9" type="ORF">AVEN_59121_1</name>
</gene>
<dbReference type="GO" id="GO:0046872">
    <property type="term" value="F:metal ion binding"/>
    <property type="evidence" value="ECO:0007669"/>
    <property type="project" value="UniProtKB-KW"/>
</dbReference>
<dbReference type="InterPro" id="IPR012337">
    <property type="entry name" value="RNaseH-like_sf"/>
</dbReference>
<comment type="similarity">
    <text evidence="2">Belongs to the RNase H family.</text>
</comment>
<dbReference type="AlphaFoldDB" id="A0A4Y1ZNQ6"/>
<evidence type="ECO:0000259" key="8">
    <source>
        <dbReference type="PROSITE" id="PS50879"/>
    </source>
</evidence>
<keyword evidence="6" id="KW-0255">Endonuclease</keyword>
<evidence type="ECO:0000313" key="10">
    <source>
        <dbReference type="Proteomes" id="UP000499080"/>
    </source>
</evidence>
<dbReference type="Gene3D" id="3.30.420.10">
    <property type="entry name" value="Ribonuclease H-like superfamily/Ribonuclease H"/>
    <property type="match status" value="1"/>
</dbReference>
<evidence type="ECO:0000256" key="6">
    <source>
        <dbReference type="ARBA" id="ARBA00022759"/>
    </source>
</evidence>
<dbReference type="InterPro" id="IPR050092">
    <property type="entry name" value="RNase_H"/>
</dbReference>
<evidence type="ECO:0000256" key="3">
    <source>
        <dbReference type="ARBA" id="ARBA00012180"/>
    </source>
</evidence>